<dbReference type="SMART" id="SM00829">
    <property type="entry name" value="PKS_ER"/>
    <property type="match status" value="1"/>
</dbReference>
<dbReference type="GO" id="GO:0043957">
    <property type="term" value="F:acryloyl-CoA reductase (NADPH) activity"/>
    <property type="evidence" value="ECO:0007669"/>
    <property type="project" value="TreeGrafter"/>
</dbReference>
<sequence>MESYRAFRIHQDEQGHRAGLEALPKQVPETGEVLVRVAYSSVNYKDALAGTGRGKILRTFPLVGGVDAAGIVEQSNDPAYRAGDAVVATGWGLSFDHDGGYAEYLRVPATWLTPIPVGLDPRSTMILGTAGFTAALAVHRMQVNGQRPEMGPILVTGASGGVGSMAIAILARLGYEAVALSGKPELADWLTSIGAARIIGRDALADAKRPLEKALWGGAIDNVGGETLAQITRTIVPNGNIASIGLAGGHQLETTVMPFILRGVSLLGCNSVDVPQTLRADLWGHLASDWRPADFDLLLGETVDLDGLPQVFEAMLAGKTHGRILVEVAPPSDTNGG</sequence>
<evidence type="ECO:0000259" key="1">
    <source>
        <dbReference type="SMART" id="SM00829"/>
    </source>
</evidence>
<dbReference type="InterPro" id="IPR011032">
    <property type="entry name" value="GroES-like_sf"/>
</dbReference>
<accession>A0A495VD09</accession>
<dbReference type="Gene3D" id="3.90.180.10">
    <property type="entry name" value="Medium-chain alcohol dehydrogenases, catalytic domain"/>
    <property type="match status" value="1"/>
</dbReference>
<dbReference type="OrthoDB" id="9782155at2"/>
<dbReference type="SUPFAM" id="SSF51735">
    <property type="entry name" value="NAD(P)-binding Rossmann-fold domains"/>
    <property type="match status" value="1"/>
</dbReference>
<dbReference type="AlphaFoldDB" id="A0A495VD09"/>
<comment type="caution">
    <text evidence="2">The sequence shown here is derived from an EMBL/GenBank/DDBJ whole genome shotgun (WGS) entry which is preliminary data.</text>
</comment>
<keyword evidence="3" id="KW-1185">Reference proteome</keyword>
<dbReference type="NCBIfam" id="TIGR02823">
    <property type="entry name" value="oxido_YhdH"/>
    <property type="match status" value="1"/>
</dbReference>
<dbReference type="Pfam" id="PF00107">
    <property type="entry name" value="ADH_zinc_N"/>
    <property type="match status" value="1"/>
</dbReference>
<dbReference type="InterPro" id="IPR036291">
    <property type="entry name" value="NAD(P)-bd_dom_sf"/>
</dbReference>
<dbReference type="PANTHER" id="PTHR43677:SF1">
    <property type="entry name" value="ACRYLYL-COA REDUCTASE ACUI-RELATED"/>
    <property type="match status" value="1"/>
</dbReference>
<organism evidence="2 3">
    <name type="scientific">Thiocapsa rosea</name>
    <dbReference type="NCBI Taxonomy" id="69360"/>
    <lineage>
        <taxon>Bacteria</taxon>
        <taxon>Pseudomonadati</taxon>
        <taxon>Pseudomonadota</taxon>
        <taxon>Gammaproteobacteria</taxon>
        <taxon>Chromatiales</taxon>
        <taxon>Chromatiaceae</taxon>
        <taxon>Thiocapsa</taxon>
    </lineage>
</organism>
<feature type="domain" description="Enoyl reductase (ER)" evidence="1">
    <location>
        <begin position="15"/>
        <end position="326"/>
    </location>
</feature>
<name>A0A495VD09_9GAMM</name>
<dbReference type="InterPro" id="IPR013154">
    <property type="entry name" value="ADH-like_N"/>
</dbReference>
<dbReference type="EMBL" id="RBXL01000001">
    <property type="protein sequence ID" value="RKT46257.1"/>
    <property type="molecule type" value="Genomic_DNA"/>
</dbReference>
<dbReference type="RefSeq" id="WP_120798411.1">
    <property type="nucleotide sequence ID" value="NZ_RBXL01000001.1"/>
</dbReference>
<evidence type="ECO:0000313" key="3">
    <source>
        <dbReference type="Proteomes" id="UP000274556"/>
    </source>
</evidence>
<gene>
    <name evidence="2" type="ORF">BDD21_3761</name>
</gene>
<evidence type="ECO:0000313" key="2">
    <source>
        <dbReference type="EMBL" id="RKT46257.1"/>
    </source>
</evidence>
<dbReference type="SUPFAM" id="SSF50129">
    <property type="entry name" value="GroES-like"/>
    <property type="match status" value="1"/>
</dbReference>
<dbReference type="PANTHER" id="PTHR43677">
    <property type="entry name" value="SHORT-CHAIN DEHYDROGENASE/REDUCTASE"/>
    <property type="match status" value="1"/>
</dbReference>
<dbReference type="InterPro" id="IPR014188">
    <property type="entry name" value="Acrylyl-CoA_reductase_AcuI"/>
</dbReference>
<dbReference type="Pfam" id="PF08240">
    <property type="entry name" value="ADH_N"/>
    <property type="match status" value="1"/>
</dbReference>
<reference evidence="2 3" key="1">
    <citation type="submission" date="2018-10" db="EMBL/GenBank/DDBJ databases">
        <title>Genomic Encyclopedia of Archaeal and Bacterial Type Strains, Phase II (KMG-II): from individual species to whole genera.</title>
        <authorList>
            <person name="Goeker M."/>
        </authorList>
    </citation>
    <scope>NUCLEOTIDE SEQUENCE [LARGE SCALE GENOMIC DNA]</scope>
    <source>
        <strain evidence="2 3">DSM 235</strain>
    </source>
</reference>
<protein>
    <submittedName>
        <fullName evidence="2">Putative YhdH/YhfP family quinone oxidoreductase</fullName>
    </submittedName>
</protein>
<dbReference type="CDD" id="cd05280">
    <property type="entry name" value="MDR_yhdh_yhfp"/>
    <property type="match status" value="1"/>
</dbReference>
<dbReference type="InterPro" id="IPR013149">
    <property type="entry name" value="ADH-like_C"/>
</dbReference>
<dbReference type="InterPro" id="IPR051397">
    <property type="entry name" value="Zn-ADH-like_protein"/>
</dbReference>
<dbReference type="Proteomes" id="UP000274556">
    <property type="component" value="Unassembled WGS sequence"/>
</dbReference>
<proteinExistence type="predicted"/>
<dbReference type="Gene3D" id="3.40.50.720">
    <property type="entry name" value="NAD(P)-binding Rossmann-like Domain"/>
    <property type="match status" value="1"/>
</dbReference>
<dbReference type="InterPro" id="IPR020843">
    <property type="entry name" value="ER"/>
</dbReference>